<comment type="caution">
    <text evidence="6">The sequence shown here is derived from an EMBL/GenBank/DDBJ whole genome shotgun (WGS) entry which is preliminary data.</text>
</comment>
<dbReference type="Proteomes" id="UP001165363">
    <property type="component" value="Unassembled WGS sequence"/>
</dbReference>
<evidence type="ECO:0000256" key="1">
    <source>
        <dbReference type="ARBA" id="ARBA00022793"/>
    </source>
</evidence>
<comment type="function">
    <text evidence="3">Catalyzes two sequential steps in the biosynthesis of coenzyme A. In the first step cysteine is conjugated to 4'-phosphopantothenate to form 4-phosphopantothenoylcysteine. In the second step the latter compound is decarboxylated to form 4'-phosphopantotheine.</text>
</comment>
<sequence length="421" mass="43865">MARLLLIIGGGIAAYKASELIRLARKAGHEVTPVLTAGGAHFVTPMTLAALAESPVYTSLWDLKDETEMGHIQLSRAADLVLVCPATADLIARMAAGIADDLATTLLLATDKPVVIAPAMNHRMWLHEATMDNVARLKSRGIKVIEPVEGDMACGEYGPGRLPEPVDIMAYLAKEFSLPFDAGALFPAPTVPPTAPAADGSLKGKHILVTAGPTHEPIDPVRVIANRSSGKQGFAIAAAAAAAGARVTLVAGPVSLPTPGGVARIDVETAEQMAAAVDAALPCDAAILVAAVADWKVQASPTKLKKADGPPQLRFEPNPDILATLARHPLRPGLLVGFAAETQDLAANASAKRQAKGADWIVANDVSGDVMGGSHNQVRLVTAEGSEDWEEATKEAVAQHLVSRIAEELHRPGSQDRPAAE</sequence>
<dbReference type="Pfam" id="PF02441">
    <property type="entry name" value="Flavoprotein"/>
    <property type="match status" value="1"/>
</dbReference>
<dbReference type="Gene3D" id="3.40.50.10300">
    <property type="entry name" value="CoaB-like"/>
    <property type="match status" value="1"/>
</dbReference>
<dbReference type="EMBL" id="JAMGBD010000001">
    <property type="protein sequence ID" value="MCL6682861.1"/>
    <property type="molecule type" value="Genomic_DNA"/>
</dbReference>
<dbReference type="InterPro" id="IPR036551">
    <property type="entry name" value="Flavin_trans-like"/>
</dbReference>
<gene>
    <name evidence="3" type="primary">coaBC</name>
    <name evidence="6" type="ORF">LZ536_02960</name>
</gene>
<evidence type="ECO:0000259" key="5">
    <source>
        <dbReference type="Pfam" id="PF04127"/>
    </source>
</evidence>
<comment type="caution">
    <text evidence="3">Lacks conserved residue(s) required for the propagation of feature annotation.</text>
</comment>
<feature type="active site" description="Proton donor" evidence="3">
    <location>
        <position position="154"/>
    </location>
</feature>
<proteinExistence type="inferred from homology"/>
<keyword evidence="3" id="KW-0285">Flavoprotein</keyword>
<keyword evidence="2 3" id="KW-0456">Lyase</keyword>
<feature type="region of interest" description="Phosphopantothenate--cysteine ligase" evidence="3">
    <location>
        <begin position="207"/>
        <end position="421"/>
    </location>
</feature>
<keyword evidence="1 3" id="KW-0210">Decarboxylase</keyword>
<dbReference type="InterPro" id="IPR003382">
    <property type="entry name" value="Flavoprotein"/>
</dbReference>
<feature type="binding site" evidence="3">
    <location>
        <position position="352"/>
    </location>
    <ligand>
        <name>CTP</name>
        <dbReference type="ChEBI" id="CHEBI:37563"/>
    </ligand>
</feature>
<dbReference type="HAMAP" id="MF_02225">
    <property type="entry name" value="CoaBC"/>
    <property type="match status" value="1"/>
</dbReference>
<dbReference type="SUPFAM" id="SSF102645">
    <property type="entry name" value="CoaB-like"/>
    <property type="match status" value="1"/>
</dbReference>
<dbReference type="InterPro" id="IPR005252">
    <property type="entry name" value="CoaBC"/>
</dbReference>
<feature type="binding site" evidence="3">
    <location>
        <position position="303"/>
    </location>
    <ligand>
        <name>CTP</name>
        <dbReference type="ChEBI" id="CHEBI:37563"/>
    </ligand>
</feature>
<feature type="binding site" evidence="3">
    <location>
        <begin position="319"/>
        <end position="322"/>
    </location>
    <ligand>
        <name>CTP</name>
        <dbReference type="ChEBI" id="CHEBI:37563"/>
    </ligand>
</feature>
<name>A0ABT0RJQ8_9SPHN</name>
<feature type="domain" description="DNA/pantothenate metabolism flavoprotein C-terminal" evidence="5">
    <location>
        <begin position="202"/>
        <end position="407"/>
    </location>
</feature>
<evidence type="ECO:0000256" key="3">
    <source>
        <dbReference type="HAMAP-Rule" id="MF_02225"/>
    </source>
</evidence>
<dbReference type="EC" id="6.3.2.5" evidence="3"/>
<keyword evidence="3" id="KW-0460">Magnesium</keyword>
<comment type="catalytic activity">
    <reaction evidence="3">
        <text>N-[(R)-4-phosphopantothenoyl]-L-cysteine + H(+) = (R)-4'-phosphopantetheine + CO2</text>
        <dbReference type="Rhea" id="RHEA:16793"/>
        <dbReference type="ChEBI" id="CHEBI:15378"/>
        <dbReference type="ChEBI" id="CHEBI:16526"/>
        <dbReference type="ChEBI" id="CHEBI:59458"/>
        <dbReference type="ChEBI" id="CHEBI:61723"/>
        <dbReference type="EC" id="4.1.1.36"/>
    </reaction>
</comment>
<accession>A0ABT0RJQ8</accession>
<keyword evidence="7" id="KW-1185">Reference proteome</keyword>
<dbReference type="PANTHER" id="PTHR14359:SF6">
    <property type="entry name" value="PHOSPHOPANTOTHENOYLCYSTEINE DECARBOXYLASE"/>
    <property type="match status" value="1"/>
</dbReference>
<comment type="cofactor">
    <cofactor evidence="3">
        <name>Mg(2+)</name>
        <dbReference type="ChEBI" id="CHEBI:18420"/>
    </cofactor>
</comment>
<comment type="similarity">
    <text evidence="3">In the N-terminal section; belongs to the HFCD (homo-oligomeric flavin containing Cys decarboxylase) superfamily.</text>
</comment>
<organism evidence="6 7">
    <name type="scientific">Sphingomonas alba</name>
    <dbReference type="NCBI Taxonomy" id="2908208"/>
    <lineage>
        <taxon>Bacteria</taxon>
        <taxon>Pseudomonadati</taxon>
        <taxon>Pseudomonadota</taxon>
        <taxon>Alphaproteobacteria</taxon>
        <taxon>Sphingomonadales</taxon>
        <taxon>Sphingomonadaceae</taxon>
        <taxon>Sphingomonas</taxon>
    </lineage>
</organism>
<dbReference type="PANTHER" id="PTHR14359">
    <property type="entry name" value="HOMO-OLIGOMERIC FLAVIN CONTAINING CYS DECARBOXYLASE FAMILY"/>
    <property type="match status" value="1"/>
</dbReference>
<feature type="domain" description="Flavoprotein" evidence="4">
    <location>
        <begin position="3"/>
        <end position="169"/>
    </location>
</feature>
<comment type="similarity">
    <text evidence="3">In the C-terminal section; belongs to the PPC synthetase family.</text>
</comment>
<dbReference type="SUPFAM" id="SSF52507">
    <property type="entry name" value="Homo-oligomeric flavin-containing Cys decarboxylases, HFCD"/>
    <property type="match status" value="1"/>
</dbReference>
<evidence type="ECO:0000259" key="4">
    <source>
        <dbReference type="Pfam" id="PF02441"/>
    </source>
</evidence>
<keyword evidence="3" id="KW-0479">Metal-binding</keyword>
<comment type="catalytic activity">
    <reaction evidence="3">
        <text>(R)-4'-phosphopantothenate + L-cysteine + CTP = N-[(R)-4-phosphopantothenoyl]-L-cysteine + CMP + diphosphate + H(+)</text>
        <dbReference type="Rhea" id="RHEA:19397"/>
        <dbReference type="ChEBI" id="CHEBI:10986"/>
        <dbReference type="ChEBI" id="CHEBI:15378"/>
        <dbReference type="ChEBI" id="CHEBI:33019"/>
        <dbReference type="ChEBI" id="CHEBI:35235"/>
        <dbReference type="ChEBI" id="CHEBI:37563"/>
        <dbReference type="ChEBI" id="CHEBI:59458"/>
        <dbReference type="ChEBI" id="CHEBI:60377"/>
        <dbReference type="EC" id="6.3.2.5"/>
    </reaction>
</comment>
<dbReference type="InterPro" id="IPR007085">
    <property type="entry name" value="DNA/pantothenate-metab_flavo_C"/>
</dbReference>
<keyword evidence="3" id="KW-0288">FMN</keyword>
<comment type="pathway">
    <text evidence="3">Cofactor biosynthesis; coenzyme A biosynthesis; CoA from (R)-pantothenate: step 3/5.</text>
</comment>
<dbReference type="InterPro" id="IPR035929">
    <property type="entry name" value="CoaB-like_sf"/>
</dbReference>
<feature type="region of interest" description="Phosphopantothenoylcysteine decarboxylase" evidence="3">
    <location>
        <begin position="1"/>
        <end position="206"/>
    </location>
</feature>
<evidence type="ECO:0000313" key="6">
    <source>
        <dbReference type="EMBL" id="MCL6682861.1"/>
    </source>
</evidence>
<dbReference type="RefSeq" id="WP_249846804.1">
    <property type="nucleotide sequence ID" value="NZ_JAMGBD010000001.1"/>
</dbReference>
<evidence type="ECO:0000313" key="7">
    <source>
        <dbReference type="Proteomes" id="UP001165363"/>
    </source>
</evidence>
<comment type="pathway">
    <text evidence="3">Cofactor biosynthesis; coenzyme A biosynthesis; CoA from (R)-pantothenate: step 2/5.</text>
</comment>
<comment type="cofactor">
    <cofactor evidence="3">
        <name>FMN</name>
        <dbReference type="ChEBI" id="CHEBI:58210"/>
    </cofactor>
    <text evidence="3">Binds 1 FMN per subunit.</text>
</comment>
<dbReference type="EC" id="4.1.1.36" evidence="3"/>
<protein>
    <recommendedName>
        <fullName evidence="3">Coenzyme A biosynthesis bifunctional protein CoaBC</fullName>
    </recommendedName>
    <alternativeName>
        <fullName evidence="3">DNA/pantothenate metabolism flavoprotein</fullName>
    </alternativeName>
    <alternativeName>
        <fullName evidence="3">Phosphopantothenoylcysteine synthetase/decarboxylase</fullName>
        <shortName evidence="3">PPCS-PPCDC</shortName>
    </alternativeName>
    <domain>
        <recommendedName>
            <fullName evidence="3">Phosphopantothenoylcysteine decarboxylase</fullName>
            <shortName evidence="3">PPC decarboxylase</shortName>
            <shortName evidence="3">PPC-DC</shortName>
            <ecNumber evidence="3">4.1.1.36</ecNumber>
        </recommendedName>
        <alternativeName>
            <fullName evidence="3">CoaC</fullName>
        </alternativeName>
    </domain>
    <domain>
        <recommendedName>
            <fullName evidence="3">Phosphopantothenate--cysteine ligase</fullName>
            <ecNumber evidence="3">6.3.2.5</ecNumber>
        </recommendedName>
        <alternativeName>
            <fullName evidence="3">CoaB</fullName>
        </alternativeName>
        <alternativeName>
            <fullName evidence="3">Phosphopantothenoylcysteine synthetase</fullName>
            <shortName evidence="3">PPC synthetase</shortName>
            <shortName evidence="3">PPC-S</shortName>
        </alternativeName>
    </domain>
</protein>
<dbReference type="Gene3D" id="3.40.50.1950">
    <property type="entry name" value="Flavin prenyltransferase-like"/>
    <property type="match status" value="1"/>
</dbReference>
<keyword evidence="3" id="KW-0511">Multifunctional enzyme</keyword>
<feature type="binding site" evidence="3">
    <location>
        <position position="356"/>
    </location>
    <ligand>
        <name>CTP</name>
        <dbReference type="ChEBI" id="CHEBI:37563"/>
    </ligand>
</feature>
<feature type="binding site" evidence="3">
    <location>
        <position position="294"/>
    </location>
    <ligand>
        <name>CTP</name>
        <dbReference type="ChEBI" id="CHEBI:37563"/>
    </ligand>
</feature>
<evidence type="ECO:0000256" key="2">
    <source>
        <dbReference type="ARBA" id="ARBA00023239"/>
    </source>
</evidence>
<keyword evidence="3" id="KW-0436">Ligase</keyword>
<feature type="binding site" evidence="3">
    <location>
        <position position="338"/>
    </location>
    <ligand>
        <name>CTP</name>
        <dbReference type="ChEBI" id="CHEBI:37563"/>
    </ligand>
</feature>
<reference evidence="6" key="1">
    <citation type="submission" date="2022-05" db="EMBL/GenBank/DDBJ databases">
        <authorList>
            <person name="Jo J.-H."/>
            <person name="Im W.-T."/>
        </authorList>
    </citation>
    <scope>NUCLEOTIDE SEQUENCE</scope>
    <source>
        <strain evidence="6">SE158</strain>
    </source>
</reference>
<dbReference type="Pfam" id="PF04127">
    <property type="entry name" value="DFP"/>
    <property type="match status" value="1"/>
</dbReference>